<evidence type="ECO:0000256" key="1">
    <source>
        <dbReference type="ARBA" id="ARBA00022679"/>
    </source>
</evidence>
<dbReference type="Pfam" id="PF00583">
    <property type="entry name" value="Acetyltransf_1"/>
    <property type="match status" value="1"/>
</dbReference>
<feature type="domain" description="N-acetyltransferase" evidence="2">
    <location>
        <begin position="12"/>
        <end position="164"/>
    </location>
</feature>
<keyword evidence="1 3" id="KW-0808">Transferase</keyword>
<reference evidence="3 4" key="1">
    <citation type="submission" date="2019-09" db="EMBL/GenBank/DDBJ databases">
        <title>Genome sequence of Rhodovastum atsumiense, a diverse member of the Acetobacteraceae family of non-sulfur purple photosynthetic bacteria.</title>
        <authorList>
            <person name="Meyer T."/>
            <person name="Kyndt J."/>
        </authorList>
    </citation>
    <scope>NUCLEOTIDE SEQUENCE [LARGE SCALE GENOMIC DNA]</scope>
    <source>
        <strain evidence="3 4">DSM 21279</strain>
    </source>
</reference>
<organism evidence="3 4">
    <name type="scientific">Rhodovastum atsumiense</name>
    <dbReference type="NCBI Taxonomy" id="504468"/>
    <lineage>
        <taxon>Bacteria</taxon>
        <taxon>Pseudomonadati</taxon>
        <taxon>Pseudomonadota</taxon>
        <taxon>Alphaproteobacteria</taxon>
        <taxon>Acetobacterales</taxon>
        <taxon>Acetobacteraceae</taxon>
        <taxon>Rhodovastum</taxon>
    </lineage>
</organism>
<protein>
    <submittedName>
        <fullName evidence="3">GNAT family N-acetyltransferase</fullName>
    </submittedName>
</protein>
<proteinExistence type="predicted"/>
<comment type="caution">
    <text evidence="3">The sequence shown here is derived from an EMBL/GenBank/DDBJ whole genome shotgun (WGS) entry which is preliminary data.</text>
</comment>
<dbReference type="AlphaFoldDB" id="A0A5M6IL48"/>
<dbReference type="OrthoDB" id="3389160at2"/>
<keyword evidence="4" id="KW-1185">Reference proteome</keyword>
<accession>A0A5M6IL48</accession>
<name>A0A5M6IL48_9PROT</name>
<evidence type="ECO:0000259" key="2">
    <source>
        <dbReference type="PROSITE" id="PS51186"/>
    </source>
</evidence>
<dbReference type="SUPFAM" id="SSF55729">
    <property type="entry name" value="Acyl-CoA N-acyltransferases (Nat)"/>
    <property type="match status" value="1"/>
</dbReference>
<sequence length="170" mass="18546">MNPTRPQDEAPVRITPFQPADEAGVLDVILTVQQQEFGIPITAGDQPDLRHIDSFYQTGAGGFWVARADGRVVGTIGLKDIGDGQAALRKMFVAAAYRGPGFGIAAKLLETLLAAAWAKGVTAIFLGTTEKFLAAHRFYEKHGFTRLPREDLPPTFPVMAVDTLFYVWRG</sequence>
<dbReference type="RefSeq" id="WP_150044580.1">
    <property type="nucleotide sequence ID" value="NZ_OW485601.1"/>
</dbReference>
<dbReference type="PANTHER" id="PTHR13947">
    <property type="entry name" value="GNAT FAMILY N-ACETYLTRANSFERASE"/>
    <property type="match status" value="1"/>
</dbReference>
<dbReference type="InterPro" id="IPR000182">
    <property type="entry name" value="GNAT_dom"/>
</dbReference>
<dbReference type="PROSITE" id="PS51186">
    <property type="entry name" value="GNAT"/>
    <property type="match status" value="1"/>
</dbReference>
<dbReference type="InterPro" id="IPR016181">
    <property type="entry name" value="Acyl_CoA_acyltransferase"/>
</dbReference>
<evidence type="ECO:0000313" key="3">
    <source>
        <dbReference type="EMBL" id="KAA5608980.1"/>
    </source>
</evidence>
<dbReference type="GO" id="GO:0008080">
    <property type="term" value="F:N-acetyltransferase activity"/>
    <property type="evidence" value="ECO:0007669"/>
    <property type="project" value="InterPro"/>
</dbReference>
<dbReference type="EMBL" id="VWPK01000063">
    <property type="protein sequence ID" value="KAA5608980.1"/>
    <property type="molecule type" value="Genomic_DNA"/>
</dbReference>
<dbReference type="Proteomes" id="UP000325255">
    <property type="component" value="Unassembled WGS sequence"/>
</dbReference>
<dbReference type="InterPro" id="IPR050769">
    <property type="entry name" value="NAT_camello-type"/>
</dbReference>
<dbReference type="PANTHER" id="PTHR13947:SF37">
    <property type="entry name" value="LD18367P"/>
    <property type="match status" value="1"/>
</dbReference>
<dbReference type="Gene3D" id="3.40.630.30">
    <property type="match status" value="1"/>
</dbReference>
<dbReference type="CDD" id="cd04301">
    <property type="entry name" value="NAT_SF"/>
    <property type="match status" value="1"/>
</dbReference>
<gene>
    <name evidence="3" type="ORF">F1189_26595</name>
</gene>
<evidence type="ECO:0000313" key="4">
    <source>
        <dbReference type="Proteomes" id="UP000325255"/>
    </source>
</evidence>